<feature type="transmembrane region" description="Helical" evidence="7">
    <location>
        <begin position="238"/>
        <end position="261"/>
    </location>
</feature>
<dbReference type="GO" id="GO:0005345">
    <property type="term" value="F:purine nucleobase transmembrane transporter activity"/>
    <property type="evidence" value="ECO:0007669"/>
    <property type="project" value="UniProtKB-UniRule"/>
</dbReference>
<feature type="non-terminal residue" evidence="8">
    <location>
        <position position="1"/>
    </location>
</feature>
<protein>
    <recommendedName>
        <fullName evidence="7">Probable purine permease</fullName>
    </recommendedName>
</protein>
<dbReference type="GO" id="GO:0015211">
    <property type="term" value="F:purine nucleoside transmembrane transporter activity"/>
    <property type="evidence" value="ECO:0007669"/>
    <property type="project" value="UniProtKB-UniRule"/>
</dbReference>
<evidence type="ECO:0000313" key="8">
    <source>
        <dbReference type="EMBL" id="EPS68883.1"/>
    </source>
</evidence>
<feature type="transmembrane region" description="Helical" evidence="7">
    <location>
        <begin position="37"/>
        <end position="57"/>
    </location>
</feature>
<organism evidence="8 9">
    <name type="scientific">Genlisea aurea</name>
    <dbReference type="NCBI Taxonomy" id="192259"/>
    <lineage>
        <taxon>Eukaryota</taxon>
        <taxon>Viridiplantae</taxon>
        <taxon>Streptophyta</taxon>
        <taxon>Embryophyta</taxon>
        <taxon>Tracheophyta</taxon>
        <taxon>Spermatophyta</taxon>
        <taxon>Magnoliopsida</taxon>
        <taxon>eudicotyledons</taxon>
        <taxon>Gunneridae</taxon>
        <taxon>Pentapetalae</taxon>
        <taxon>asterids</taxon>
        <taxon>lamiids</taxon>
        <taxon>Lamiales</taxon>
        <taxon>Lentibulariaceae</taxon>
        <taxon>Genlisea</taxon>
    </lineage>
</organism>
<dbReference type="SUPFAM" id="SSF103481">
    <property type="entry name" value="Multidrug resistance efflux transporter EmrE"/>
    <property type="match status" value="1"/>
</dbReference>
<dbReference type="PANTHER" id="PTHR31376">
    <property type="entry name" value="OS09G0467300 PROTEIN-RELATED"/>
    <property type="match status" value="1"/>
</dbReference>
<comment type="similarity">
    <text evidence="2 7">Belongs to the purine permeases (TC 2.A.7.14) family.</text>
</comment>
<feature type="transmembrane region" description="Helical" evidence="7">
    <location>
        <begin position="123"/>
        <end position="143"/>
    </location>
</feature>
<dbReference type="OrthoDB" id="1717816at2759"/>
<evidence type="ECO:0000256" key="5">
    <source>
        <dbReference type="ARBA" id="ARBA00022989"/>
    </source>
</evidence>
<reference evidence="8 9" key="1">
    <citation type="journal article" date="2013" name="BMC Genomics">
        <title>The miniature genome of a carnivorous plant Genlisea aurea contains a low number of genes and short non-coding sequences.</title>
        <authorList>
            <person name="Leushkin E.V."/>
            <person name="Sutormin R.A."/>
            <person name="Nabieva E.R."/>
            <person name="Penin A.A."/>
            <person name="Kondrashov A.S."/>
            <person name="Logacheva M.D."/>
        </authorList>
    </citation>
    <scope>NUCLEOTIDE SEQUENCE [LARGE SCALE GENOMIC DNA]</scope>
</reference>
<feature type="transmembrane region" description="Helical" evidence="7">
    <location>
        <begin position="294"/>
        <end position="311"/>
    </location>
</feature>
<feature type="non-terminal residue" evidence="8">
    <location>
        <position position="333"/>
    </location>
</feature>
<feature type="transmembrane region" description="Helical" evidence="7">
    <location>
        <begin position="159"/>
        <end position="179"/>
    </location>
</feature>
<evidence type="ECO:0000256" key="3">
    <source>
        <dbReference type="ARBA" id="ARBA00022448"/>
    </source>
</evidence>
<accession>S8DZW7</accession>
<comment type="subcellular location">
    <subcellularLocation>
        <location evidence="1 7">Membrane</location>
        <topology evidence="1 7">Multi-pass membrane protein</topology>
    </subcellularLocation>
</comment>
<feature type="transmembrane region" description="Helical" evidence="7">
    <location>
        <begin position="95"/>
        <end position="117"/>
    </location>
</feature>
<evidence type="ECO:0000256" key="2">
    <source>
        <dbReference type="ARBA" id="ARBA00006213"/>
    </source>
</evidence>
<evidence type="ECO:0000256" key="6">
    <source>
        <dbReference type="ARBA" id="ARBA00023136"/>
    </source>
</evidence>
<evidence type="ECO:0000256" key="1">
    <source>
        <dbReference type="ARBA" id="ARBA00004141"/>
    </source>
</evidence>
<evidence type="ECO:0000313" key="9">
    <source>
        <dbReference type="Proteomes" id="UP000015453"/>
    </source>
</evidence>
<feature type="transmembrane region" description="Helical" evidence="7">
    <location>
        <begin position="63"/>
        <end position="83"/>
    </location>
</feature>
<proteinExistence type="inferred from homology"/>
<keyword evidence="3 7" id="KW-0813">Transport</keyword>
<keyword evidence="4 7" id="KW-0812">Transmembrane</keyword>
<feature type="transmembrane region" description="Helical" evidence="7">
    <location>
        <begin position="6"/>
        <end position="25"/>
    </location>
</feature>
<dbReference type="Proteomes" id="UP000015453">
    <property type="component" value="Unassembled WGS sequence"/>
</dbReference>
<name>S8DZW7_9LAMI</name>
<dbReference type="PANTHER" id="PTHR31376:SF17">
    <property type="entry name" value="PURINE PERMEASE 21-RELATED"/>
    <property type="match status" value="1"/>
</dbReference>
<dbReference type="GO" id="GO:0016020">
    <property type="term" value="C:membrane"/>
    <property type="evidence" value="ECO:0007669"/>
    <property type="project" value="UniProtKB-SubCell"/>
</dbReference>
<dbReference type="InterPro" id="IPR037185">
    <property type="entry name" value="EmrE-like"/>
</dbReference>
<dbReference type="AlphaFoldDB" id="S8DZW7"/>
<keyword evidence="9" id="KW-1185">Reference proteome</keyword>
<comment type="caution">
    <text evidence="8">The sequence shown here is derived from an EMBL/GenBank/DDBJ whole genome shotgun (WGS) entry which is preliminary data.</text>
</comment>
<gene>
    <name evidence="8" type="ORF">M569_05883</name>
</gene>
<keyword evidence="6 7" id="KW-0472">Membrane</keyword>
<evidence type="ECO:0000256" key="4">
    <source>
        <dbReference type="ARBA" id="ARBA00022692"/>
    </source>
</evidence>
<dbReference type="InterPro" id="IPR030182">
    <property type="entry name" value="PUP_plant"/>
</dbReference>
<dbReference type="EMBL" id="AUSU01002388">
    <property type="protein sequence ID" value="EPS68883.1"/>
    <property type="molecule type" value="Genomic_DNA"/>
</dbReference>
<feature type="transmembrane region" description="Helical" evidence="7">
    <location>
        <begin position="199"/>
        <end position="217"/>
    </location>
</feature>
<sequence length="333" mass="36867">YKWWILMVMYAIFVLSGQSVGTMLGRLYFNNGGNSKWMATLVQVVGFPILLPLLQWAKHKTQFSGSVIIMAGVYISLGIFLAIDCMLYTLGLEYLPLTTYTLLCASQLGFNAVFSYFLNGQKLTPYIINSVFLLTISSVLLVFQIQKGDDSVAATKDKYVLGFVSTVIASAGYALVLSLTQLSFQRVIKSENLRAVVDMSIYQSLVATAVIVVGFFGSGEWRKISGEMKGYRSGKVSYVMNLFWTAVSWQVFNLGCIGLVFKVSSLFSNVISMVGLPVGPVLAVLFLKDKFSGLKGVSMALAMWGLASYMYQHYLNDLEEMKAKKKSKSDDDE</sequence>
<dbReference type="Pfam" id="PF16913">
    <property type="entry name" value="PUNUT"/>
    <property type="match status" value="1"/>
</dbReference>
<keyword evidence="5 7" id="KW-1133">Transmembrane helix</keyword>
<evidence type="ECO:0000256" key="7">
    <source>
        <dbReference type="RuleBase" id="RU368015"/>
    </source>
</evidence>
<feature type="transmembrane region" description="Helical" evidence="7">
    <location>
        <begin position="267"/>
        <end position="287"/>
    </location>
</feature>